<evidence type="ECO:0000313" key="5">
    <source>
        <dbReference type="Proteomes" id="UP000239388"/>
    </source>
</evidence>
<evidence type="ECO:0008006" key="6">
    <source>
        <dbReference type="Google" id="ProtNLM"/>
    </source>
</evidence>
<evidence type="ECO:0000256" key="1">
    <source>
        <dbReference type="SAM" id="SignalP"/>
    </source>
</evidence>
<reference evidence="4 5" key="1">
    <citation type="submission" date="2018-02" db="EMBL/GenBank/DDBJ databases">
        <title>Comparative genomes isolates from brazilian mangrove.</title>
        <authorList>
            <person name="Araujo J.E."/>
            <person name="Taketani R.G."/>
            <person name="Silva M.C.P."/>
            <person name="Loureco M.V."/>
            <person name="Andreote F.D."/>
        </authorList>
    </citation>
    <scope>NUCLEOTIDE SEQUENCE [LARGE SCALE GENOMIC DNA]</scope>
    <source>
        <strain evidence="2 5">NAP PRIS-MGV</strain>
        <strain evidence="3 4">Nap-Phe MGV</strain>
    </source>
</reference>
<dbReference type="RefSeq" id="WP_105337859.1">
    <property type="nucleotide sequence ID" value="NZ_PUHZ01000023.1"/>
</dbReference>
<dbReference type="EMBL" id="PUHZ01000023">
    <property type="protein sequence ID" value="PQO43573.1"/>
    <property type="molecule type" value="Genomic_DNA"/>
</dbReference>
<sequence>MTTLIAASILTLAIAGAAPQETAAVDKVDLIEVNHLYDQQGRHVIDQLIFYDWDGAHGRFQVRAWRLIKSPGQMPQRDWSKDAYVSYWRDMHVMRRVYASRIRETWTTYDPEVLEREVLPIEYRQELSQAAPTRRRTAAN</sequence>
<name>A0A2S8GGL8_9BACT</name>
<evidence type="ECO:0000313" key="4">
    <source>
        <dbReference type="Proteomes" id="UP000237819"/>
    </source>
</evidence>
<dbReference type="EMBL" id="PUIB01000009">
    <property type="protein sequence ID" value="PQO40155.1"/>
    <property type="molecule type" value="Genomic_DNA"/>
</dbReference>
<proteinExistence type="predicted"/>
<dbReference type="Proteomes" id="UP000239388">
    <property type="component" value="Unassembled WGS sequence"/>
</dbReference>
<organism evidence="3 4">
    <name type="scientific">Blastopirellula marina</name>
    <dbReference type="NCBI Taxonomy" id="124"/>
    <lineage>
        <taxon>Bacteria</taxon>
        <taxon>Pseudomonadati</taxon>
        <taxon>Planctomycetota</taxon>
        <taxon>Planctomycetia</taxon>
        <taxon>Pirellulales</taxon>
        <taxon>Pirellulaceae</taxon>
        <taxon>Blastopirellula</taxon>
    </lineage>
</organism>
<feature type="signal peptide" evidence="1">
    <location>
        <begin position="1"/>
        <end position="23"/>
    </location>
</feature>
<feature type="chain" id="PRO_5036049944" description="TIGR03792 family protein" evidence="1">
    <location>
        <begin position="24"/>
        <end position="140"/>
    </location>
</feature>
<dbReference type="OrthoDB" id="272082at2"/>
<evidence type="ECO:0000313" key="3">
    <source>
        <dbReference type="EMBL" id="PQO43573.1"/>
    </source>
</evidence>
<evidence type="ECO:0000313" key="2">
    <source>
        <dbReference type="EMBL" id="PQO40155.1"/>
    </source>
</evidence>
<gene>
    <name evidence="3" type="ORF">C5Y93_23270</name>
    <name evidence="2" type="ORF">C5Y98_06000</name>
</gene>
<dbReference type="Proteomes" id="UP000237819">
    <property type="component" value="Unassembled WGS sequence"/>
</dbReference>
<keyword evidence="1" id="KW-0732">Signal</keyword>
<dbReference type="AlphaFoldDB" id="A0A2S8GGL8"/>
<comment type="caution">
    <text evidence="3">The sequence shown here is derived from an EMBL/GenBank/DDBJ whole genome shotgun (WGS) entry which is preliminary data.</text>
</comment>
<protein>
    <recommendedName>
        <fullName evidence="6">TIGR03792 family protein</fullName>
    </recommendedName>
</protein>
<accession>A0A2S8GGL8</accession>